<dbReference type="Proteomes" id="UP000625976">
    <property type="component" value="Unassembled WGS sequence"/>
</dbReference>
<reference evidence="1" key="2">
    <citation type="submission" date="2020-09" db="EMBL/GenBank/DDBJ databases">
        <authorList>
            <person name="Sun Q."/>
            <person name="Zhou Y."/>
        </authorList>
    </citation>
    <scope>NUCLEOTIDE SEQUENCE</scope>
    <source>
        <strain evidence="1">CGMCC 1.12751</strain>
    </source>
</reference>
<protein>
    <submittedName>
        <fullName evidence="1">DUF4835 domain-containing protein</fullName>
    </submittedName>
</protein>
<keyword evidence="2" id="KW-1185">Reference proteome</keyword>
<evidence type="ECO:0000313" key="2">
    <source>
        <dbReference type="Proteomes" id="UP000625976"/>
    </source>
</evidence>
<organism evidence="1 2">
    <name type="scientific">Bizionia arctica</name>
    <dbReference type="NCBI Taxonomy" id="1495645"/>
    <lineage>
        <taxon>Bacteria</taxon>
        <taxon>Pseudomonadati</taxon>
        <taxon>Bacteroidota</taxon>
        <taxon>Flavobacteriia</taxon>
        <taxon>Flavobacteriales</taxon>
        <taxon>Flavobacteriaceae</taxon>
        <taxon>Bizionia</taxon>
    </lineage>
</organism>
<reference evidence="1" key="1">
    <citation type="journal article" date="2014" name="Int. J. Syst. Evol. Microbiol.">
        <title>Complete genome sequence of Corynebacterium casei LMG S-19264T (=DSM 44701T), isolated from a smear-ripened cheese.</title>
        <authorList>
            <consortium name="US DOE Joint Genome Institute (JGI-PGF)"/>
            <person name="Walter F."/>
            <person name="Albersmeier A."/>
            <person name="Kalinowski J."/>
            <person name="Ruckert C."/>
        </authorList>
    </citation>
    <scope>NUCLEOTIDE SEQUENCE</scope>
    <source>
        <strain evidence="1">CGMCC 1.12751</strain>
    </source>
</reference>
<dbReference type="Pfam" id="PF16119">
    <property type="entry name" value="DUF4835"/>
    <property type="match status" value="1"/>
</dbReference>
<sequence>MLFCSVSGYTQELNCTVVINAEQTGNSNLPIFKTLQKQIFEFVNNYKWTSKEFTVQERIECSMYINITEYAGDTFKATIQVQSARPIYGSSYASPVHNINDKDFTFRYLEFQNMVYNPNSFESNLISVLAFHVYMVLGIDADTFSPNGGDAYFDQAQNIVNYSQGDNSKGWKLSDGSQSRYVLVTDMLSQTFEDYRKVMYQYHRNGLDYMNDNQKEAKLNISNALITLEAMNRVRPNSFIMRTFFDAKTDEIQDIFSSGPSVEITKLVSVLNNVAPTYSSNWRNIKF</sequence>
<dbReference type="AlphaFoldDB" id="A0A917GFH8"/>
<name>A0A917GFH8_9FLAO</name>
<accession>A0A917GFH8</accession>
<comment type="caution">
    <text evidence="1">The sequence shown here is derived from an EMBL/GenBank/DDBJ whole genome shotgun (WGS) entry which is preliminary data.</text>
</comment>
<gene>
    <name evidence="1" type="ORF">GCM10010976_13070</name>
</gene>
<dbReference type="InterPro" id="IPR032274">
    <property type="entry name" value="DUF4835"/>
</dbReference>
<evidence type="ECO:0000313" key="1">
    <source>
        <dbReference type="EMBL" id="GGG42990.1"/>
    </source>
</evidence>
<proteinExistence type="predicted"/>
<dbReference type="EMBL" id="BMFQ01000002">
    <property type="protein sequence ID" value="GGG42990.1"/>
    <property type="molecule type" value="Genomic_DNA"/>
</dbReference>